<dbReference type="SUPFAM" id="SSF53448">
    <property type="entry name" value="Nucleotide-diphospho-sugar transferases"/>
    <property type="match status" value="1"/>
</dbReference>
<dbReference type="CDD" id="cd00761">
    <property type="entry name" value="Glyco_tranf_GTA_type"/>
    <property type="match status" value="1"/>
</dbReference>
<organism evidence="4 5">
    <name type="scientific">Hoylesella loescheii DSM 19665 = JCM 12249 = ATCC 15930</name>
    <dbReference type="NCBI Taxonomy" id="1122985"/>
    <lineage>
        <taxon>Bacteria</taxon>
        <taxon>Pseudomonadati</taxon>
        <taxon>Bacteroidota</taxon>
        <taxon>Bacteroidia</taxon>
        <taxon>Bacteroidales</taxon>
        <taxon>Prevotellaceae</taxon>
        <taxon>Hoylesella</taxon>
    </lineage>
</organism>
<reference evidence="4 5" key="1">
    <citation type="submission" date="2013-08" db="EMBL/GenBank/DDBJ databases">
        <authorList>
            <person name="Weinstock G."/>
            <person name="Sodergren E."/>
            <person name="Wylie T."/>
            <person name="Fulton L."/>
            <person name="Fulton R."/>
            <person name="Fronick C."/>
            <person name="O'Laughlin M."/>
            <person name="Godfrey J."/>
            <person name="Miner T."/>
            <person name="Herter B."/>
            <person name="Appelbaum E."/>
            <person name="Cordes M."/>
            <person name="Lek S."/>
            <person name="Wollam A."/>
            <person name="Pepin K.H."/>
            <person name="Palsikar V.B."/>
            <person name="Mitreva M."/>
            <person name="Wilson R.K."/>
        </authorList>
    </citation>
    <scope>NUCLEOTIDE SEQUENCE [LARGE SCALE GENOMIC DNA]</scope>
    <source>
        <strain evidence="4 5">ATCC 15930</strain>
    </source>
</reference>
<dbReference type="PANTHER" id="PTHR22916:SF51">
    <property type="entry name" value="GLYCOSYLTRANSFERASE EPSH-RELATED"/>
    <property type="match status" value="1"/>
</dbReference>
<feature type="domain" description="Glycosyltransferase 2-like" evidence="3">
    <location>
        <begin position="4"/>
        <end position="115"/>
    </location>
</feature>
<dbReference type="Gene3D" id="3.90.550.10">
    <property type="entry name" value="Spore Coat Polysaccharide Biosynthesis Protein SpsA, Chain A"/>
    <property type="match status" value="1"/>
</dbReference>
<dbReference type="RefSeq" id="WP_018967480.1">
    <property type="nucleotide sequence ID" value="NZ_KB899215.1"/>
</dbReference>
<protein>
    <submittedName>
        <fullName evidence="4">Glycosyltransferase, group 2 family protein</fullName>
    </submittedName>
</protein>
<dbReference type="HOGENOM" id="CLU_025996_25_4_10"/>
<evidence type="ECO:0000313" key="4">
    <source>
        <dbReference type="EMBL" id="KDR50840.1"/>
    </source>
</evidence>
<evidence type="ECO:0000259" key="3">
    <source>
        <dbReference type="Pfam" id="PF00535"/>
    </source>
</evidence>
<dbReference type="eggNOG" id="COG1215">
    <property type="taxonomic scope" value="Bacteria"/>
</dbReference>
<evidence type="ECO:0000256" key="1">
    <source>
        <dbReference type="ARBA" id="ARBA00022676"/>
    </source>
</evidence>
<dbReference type="InterPro" id="IPR029044">
    <property type="entry name" value="Nucleotide-diphossugar_trans"/>
</dbReference>
<sequence>MLISVVIPVYNMQHTLDRCVESVLKQTFDNLEVLLVDDGSTDGSAQKCDSWAETDSRITVVHQPNGGLSKARNTGIAHAKGDFLAFVDADDAIATDTLQAAMDAFEQHPQCNIVEFPVLIGWLSEHERLLTFNPQEHHAPALYWYEEQGYLHAYAWNKLWRANLFESVRFPEGKVFEDLITTARLLAKSGNILTINQGAYHYWLNPEGITQKASAYELAQLLVWNLRVRKSIIPPNGCTSEAEARFHLHLLNMQIDLYRKGDTTIRLARHPLSWRFMLKAPMPFATRAKAIWAEVLGIKSLCQIHLLLHRFMKTR</sequence>
<accession>A0A069QDG7</accession>
<dbReference type="PATRIC" id="fig|1122985.7.peg.3185"/>
<evidence type="ECO:0000313" key="5">
    <source>
        <dbReference type="Proteomes" id="UP000027442"/>
    </source>
</evidence>
<dbReference type="Proteomes" id="UP000027442">
    <property type="component" value="Unassembled WGS sequence"/>
</dbReference>
<keyword evidence="2 4" id="KW-0808">Transferase</keyword>
<dbReference type="PANTHER" id="PTHR22916">
    <property type="entry name" value="GLYCOSYLTRANSFERASE"/>
    <property type="match status" value="1"/>
</dbReference>
<gene>
    <name evidence="4" type="ORF">HMPREF1991_03081</name>
</gene>
<dbReference type="AlphaFoldDB" id="A0A069QDG7"/>
<comment type="caution">
    <text evidence="4">The sequence shown here is derived from an EMBL/GenBank/DDBJ whole genome shotgun (WGS) entry which is preliminary data.</text>
</comment>
<evidence type="ECO:0000256" key="2">
    <source>
        <dbReference type="ARBA" id="ARBA00022679"/>
    </source>
</evidence>
<proteinExistence type="predicted"/>
<name>A0A069QDG7_HOYLO</name>
<dbReference type="Pfam" id="PF00535">
    <property type="entry name" value="Glycos_transf_2"/>
    <property type="match status" value="1"/>
</dbReference>
<dbReference type="GO" id="GO:0016758">
    <property type="term" value="F:hexosyltransferase activity"/>
    <property type="evidence" value="ECO:0007669"/>
    <property type="project" value="UniProtKB-ARBA"/>
</dbReference>
<keyword evidence="5" id="KW-1185">Reference proteome</keyword>
<dbReference type="InterPro" id="IPR001173">
    <property type="entry name" value="Glyco_trans_2-like"/>
</dbReference>
<keyword evidence="1" id="KW-0328">Glycosyltransferase</keyword>
<dbReference type="EMBL" id="JNGW01000136">
    <property type="protein sequence ID" value="KDR50840.1"/>
    <property type="molecule type" value="Genomic_DNA"/>
</dbReference>